<evidence type="ECO:0000313" key="1">
    <source>
        <dbReference type="EMBL" id="MFD1676056.1"/>
    </source>
</evidence>
<proteinExistence type="predicted"/>
<organism evidence="1 2">
    <name type="scientific">Alicyclobacillus fodiniaquatilis</name>
    <dbReference type="NCBI Taxonomy" id="1661150"/>
    <lineage>
        <taxon>Bacteria</taxon>
        <taxon>Bacillati</taxon>
        <taxon>Bacillota</taxon>
        <taxon>Bacilli</taxon>
        <taxon>Bacillales</taxon>
        <taxon>Alicyclobacillaceae</taxon>
        <taxon>Alicyclobacillus</taxon>
    </lineage>
</organism>
<evidence type="ECO:0000313" key="2">
    <source>
        <dbReference type="Proteomes" id="UP001597079"/>
    </source>
</evidence>
<dbReference type="Proteomes" id="UP001597079">
    <property type="component" value="Unassembled WGS sequence"/>
</dbReference>
<gene>
    <name evidence="1" type="ORF">ACFSB2_15235</name>
</gene>
<keyword evidence="2" id="KW-1185">Reference proteome</keyword>
<accession>A0ABW4JJV2</accession>
<protein>
    <submittedName>
        <fullName evidence="1">Uncharacterized protein</fullName>
    </submittedName>
</protein>
<dbReference type="RefSeq" id="WP_377943949.1">
    <property type="nucleotide sequence ID" value="NZ_JBHUCX010000043.1"/>
</dbReference>
<dbReference type="EMBL" id="JBHUCX010000043">
    <property type="protein sequence ID" value="MFD1676056.1"/>
    <property type="molecule type" value="Genomic_DNA"/>
</dbReference>
<reference evidence="2" key="1">
    <citation type="journal article" date="2019" name="Int. J. Syst. Evol. Microbiol.">
        <title>The Global Catalogue of Microorganisms (GCM) 10K type strain sequencing project: providing services to taxonomists for standard genome sequencing and annotation.</title>
        <authorList>
            <consortium name="The Broad Institute Genomics Platform"/>
            <consortium name="The Broad Institute Genome Sequencing Center for Infectious Disease"/>
            <person name="Wu L."/>
            <person name="Ma J."/>
        </authorList>
    </citation>
    <scope>NUCLEOTIDE SEQUENCE [LARGE SCALE GENOMIC DNA]</scope>
    <source>
        <strain evidence="2">CGMCC 1.12286</strain>
    </source>
</reference>
<comment type="caution">
    <text evidence="1">The sequence shown here is derived from an EMBL/GenBank/DDBJ whole genome shotgun (WGS) entry which is preliminary data.</text>
</comment>
<name>A0ABW4JJV2_9BACL</name>
<sequence length="222" mass="25793">MVIHMQPEPDLYYRHAKQENLILVGPEQNTYKNSWLRQQISIFQMLKWRFLILDLSAEMGQPHLLGEEWTSIERRAIENIRNPIVRIVSVSRLIDTLDEISMVMEMSKTPFVVLIHMGNHVLNKDNAKCIEEKIRRLLSYKTGVWLVAPSLETFSLSLTARFFQTHVVLNQFDVDDDLFKSWNKAVKLDPIENDLDETEAIFVFNGRSEGAKGQVFVSSIDE</sequence>